<dbReference type="EMBL" id="JAAMPC010000012">
    <property type="protein sequence ID" value="KAG2275411.1"/>
    <property type="molecule type" value="Genomic_DNA"/>
</dbReference>
<evidence type="ECO:0000313" key="2">
    <source>
        <dbReference type="Proteomes" id="UP000886595"/>
    </source>
</evidence>
<protein>
    <submittedName>
        <fullName evidence="1">Uncharacterized protein</fullName>
    </submittedName>
</protein>
<sequence>MHIIGELAAIKSIVSDPPKGKYRVMSTIKIVGDVSVTMSMFESQWKAYGWIQGLLSQQS</sequence>
<gene>
    <name evidence="1" type="ORF">Bca52824_057966</name>
</gene>
<name>A0A8X7QSL0_BRACI</name>
<keyword evidence="2" id="KW-1185">Reference proteome</keyword>
<organism evidence="1 2">
    <name type="scientific">Brassica carinata</name>
    <name type="common">Ethiopian mustard</name>
    <name type="synonym">Abyssinian cabbage</name>
    <dbReference type="NCBI Taxonomy" id="52824"/>
    <lineage>
        <taxon>Eukaryota</taxon>
        <taxon>Viridiplantae</taxon>
        <taxon>Streptophyta</taxon>
        <taxon>Embryophyta</taxon>
        <taxon>Tracheophyta</taxon>
        <taxon>Spermatophyta</taxon>
        <taxon>Magnoliopsida</taxon>
        <taxon>eudicotyledons</taxon>
        <taxon>Gunneridae</taxon>
        <taxon>Pentapetalae</taxon>
        <taxon>rosids</taxon>
        <taxon>malvids</taxon>
        <taxon>Brassicales</taxon>
        <taxon>Brassicaceae</taxon>
        <taxon>Brassiceae</taxon>
        <taxon>Brassica</taxon>
    </lineage>
</organism>
<dbReference type="AlphaFoldDB" id="A0A8X7QSL0"/>
<reference evidence="1 2" key="1">
    <citation type="submission" date="2020-02" db="EMBL/GenBank/DDBJ databases">
        <authorList>
            <person name="Ma Q."/>
            <person name="Huang Y."/>
            <person name="Song X."/>
            <person name="Pei D."/>
        </authorList>
    </citation>
    <scope>NUCLEOTIDE SEQUENCE [LARGE SCALE GENOMIC DNA]</scope>
    <source>
        <strain evidence="1">Sxm20200214</strain>
        <tissue evidence="1">Leaf</tissue>
    </source>
</reference>
<evidence type="ECO:0000313" key="1">
    <source>
        <dbReference type="EMBL" id="KAG2275411.1"/>
    </source>
</evidence>
<dbReference type="Proteomes" id="UP000886595">
    <property type="component" value="Unassembled WGS sequence"/>
</dbReference>
<proteinExistence type="predicted"/>
<comment type="caution">
    <text evidence="1">The sequence shown here is derived from an EMBL/GenBank/DDBJ whole genome shotgun (WGS) entry which is preliminary data.</text>
</comment>
<accession>A0A8X7QSL0</accession>